<sequence length="184" mass="19009">MAGFIPSSLVSDLRVVAASVSLSPSAGLDEMPAARSTDGAPRQLVPPCMAHERVPVACLGKPSARAISDDGVKLDDIVPTRLFEIPELSAAREGGGRAFSESVSGAGYRRPQGDKISRQLAARSPRKIGMELALAHHHRPDGPSAACAPKHGLLSAVPCQPIGQRCAGAVLGGHGQHVTRHAAP</sequence>
<reference evidence="3" key="4">
    <citation type="journal article" date="2015" name="G3 (Bethesda)">
        <title>Genome sequences of three phytopathogenic species of the Magnaporthaceae family of fungi.</title>
        <authorList>
            <person name="Okagaki L.H."/>
            <person name="Nunes C.C."/>
            <person name="Sailsbery J."/>
            <person name="Clay B."/>
            <person name="Brown D."/>
            <person name="John T."/>
            <person name="Oh Y."/>
            <person name="Young N."/>
            <person name="Fitzgerald M."/>
            <person name="Haas B.J."/>
            <person name="Zeng Q."/>
            <person name="Young S."/>
            <person name="Adiconis X."/>
            <person name="Fan L."/>
            <person name="Levin J.Z."/>
            <person name="Mitchell T.K."/>
            <person name="Okubara P.A."/>
            <person name="Farman M.L."/>
            <person name="Kohn L.M."/>
            <person name="Birren B."/>
            <person name="Ma L.-J."/>
            <person name="Dean R.A."/>
        </authorList>
    </citation>
    <scope>NUCLEOTIDE SEQUENCE</scope>
    <source>
        <strain evidence="3">ATCC 64411 / 73-15</strain>
    </source>
</reference>
<reference evidence="4" key="1">
    <citation type="submission" date="2010-05" db="EMBL/GenBank/DDBJ databases">
        <title>The genome sequence of Magnaporthe poae strain ATCC 64411.</title>
        <authorList>
            <person name="Ma L.-J."/>
            <person name="Dead R."/>
            <person name="Young S."/>
            <person name="Zeng Q."/>
            <person name="Koehrsen M."/>
            <person name="Alvarado L."/>
            <person name="Berlin A."/>
            <person name="Chapman S.B."/>
            <person name="Chen Z."/>
            <person name="Freedman E."/>
            <person name="Gellesch M."/>
            <person name="Goldberg J."/>
            <person name="Griggs A."/>
            <person name="Gujja S."/>
            <person name="Heilman E.R."/>
            <person name="Heiman D."/>
            <person name="Hepburn T."/>
            <person name="Howarth C."/>
            <person name="Jen D."/>
            <person name="Larson L."/>
            <person name="Mehta T."/>
            <person name="Neiman D."/>
            <person name="Pearson M."/>
            <person name="Roberts A."/>
            <person name="Saif S."/>
            <person name="Shea T."/>
            <person name="Shenoy N."/>
            <person name="Sisk P."/>
            <person name="Stolte C."/>
            <person name="Sykes S."/>
            <person name="Walk T."/>
            <person name="White J."/>
            <person name="Yandava C."/>
            <person name="Haas B."/>
            <person name="Nusbaum C."/>
            <person name="Birren B."/>
        </authorList>
    </citation>
    <scope>NUCLEOTIDE SEQUENCE [LARGE SCALE GENOMIC DNA]</scope>
    <source>
        <strain evidence="4">ATCC 64411 / 73-15</strain>
    </source>
</reference>
<reference evidence="2" key="3">
    <citation type="submission" date="2011-03" db="EMBL/GenBank/DDBJ databases">
        <title>Annotation of Magnaporthe poae ATCC 64411.</title>
        <authorList>
            <person name="Ma L.-J."/>
            <person name="Dead R."/>
            <person name="Young S.K."/>
            <person name="Zeng Q."/>
            <person name="Gargeya S."/>
            <person name="Fitzgerald M."/>
            <person name="Haas B."/>
            <person name="Abouelleil A."/>
            <person name="Alvarado L."/>
            <person name="Arachchi H.M."/>
            <person name="Berlin A."/>
            <person name="Brown A."/>
            <person name="Chapman S.B."/>
            <person name="Chen Z."/>
            <person name="Dunbar C."/>
            <person name="Freedman E."/>
            <person name="Gearin G."/>
            <person name="Gellesch M."/>
            <person name="Goldberg J."/>
            <person name="Griggs A."/>
            <person name="Gujja S."/>
            <person name="Heiman D."/>
            <person name="Howarth C."/>
            <person name="Larson L."/>
            <person name="Lui A."/>
            <person name="MacDonald P.J.P."/>
            <person name="Mehta T."/>
            <person name="Montmayeur A."/>
            <person name="Murphy C."/>
            <person name="Neiman D."/>
            <person name="Pearson M."/>
            <person name="Priest M."/>
            <person name="Roberts A."/>
            <person name="Saif S."/>
            <person name="Shea T."/>
            <person name="Shenoy N."/>
            <person name="Sisk P."/>
            <person name="Stolte C."/>
            <person name="Sykes S."/>
            <person name="Yandava C."/>
            <person name="Wortman J."/>
            <person name="Nusbaum C."/>
            <person name="Birren B."/>
        </authorList>
    </citation>
    <scope>NUCLEOTIDE SEQUENCE</scope>
    <source>
        <strain evidence="2">ATCC 64411</strain>
    </source>
</reference>
<name>A0A0C4E6Z0_MAGP6</name>
<proteinExistence type="predicted"/>
<dbReference type="EMBL" id="GL876972">
    <property type="protein sequence ID" value="KLU89317.1"/>
    <property type="molecule type" value="Genomic_DNA"/>
</dbReference>
<dbReference type="EMBL" id="ADBL01001998">
    <property type="status" value="NOT_ANNOTATED_CDS"/>
    <property type="molecule type" value="Genomic_DNA"/>
</dbReference>
<protein>
    <submittedName>
        <fullName evidence="2 3">Uncharacterized protein</fullName>
    </submittedName>
</protein>
<keyword evidence="4" id="KW-1185">Reference proteome</keyword>
<dbReference type="EnsemblFungi" id="MAPG_08290T0">
    <property type="protein sequence ID" value="MAPG_08290T0"/>
    <property type="gene ID" value="MAPG_08290"/>
</dbReference>
<evidence type="ECO:0000313" key="2">
    <source>
        <dbReference type="EMBL" id="KLU89317.1"/>
    </source>
</evidence>
<feature type="region of interest" description="Disordered" evidence="1">
    <location>
        <begin position="99"/>
        <end position="118"/>
    </location>
</feature>
<evidence type="ECO:0000256" key="1">
    <source>
        <dbReference type="SAM" id="MobiDB-lite"/>
    </source>
</evidence>
<reference evidence="3" key="5">
    <citation type="submission" date="2015-06" db="UniProtKB">
        <authorList>
            <consortium name="EnsemblFungi"/>
        </authorList>
    </citation>
    <scope>IDENTIFICATION</scope>
    <source>
        <strain evidence="3">ATCC 64411</strain>
    </source>
</reference>
<dbReference type="Proteomes" id="UP000011715">
    <property type="component" value="Unassembled WGS sequence"/>
</dbReference>
<dbReference type="VEuPathDB" id="FungiDB:MAPG_08290"/>
<organism evidence="3 4">
    <name type="scientific">Magnaporthiopsis poae (strain ATCC 64411 / 73-15)</name>
    <name type="common">Kentucky bluegrass fungus</name>
    <name type="synonym">Magnaporthe poae</name>
    <dbReference type="NCBI Taxonomy" id="644358"/>
    <lineage>
        <taxon>Eukaryota</taxon>
        <taxon>Fungi</taxon>
        <taxon>Dikarya</taxon>
        <taxon>Ascomycota</taxon>
        <taxon>Pezizomycotina</taxon>
        <taxon>Sordariomycetes</taxon>
        <taxon>Sordariomycetidae</taxon>
        <taxon>Magnaporthales</taxon>
        <taxon>Magnaporthaceae</taxon>
        <taxon>Magnaporthiopsis</taxon>
    </lineage>
</organism>
<gene>
    <name evidence="2" type="ORF">MAPG_08290</name>
</gene>
<dbReference type="AlphaFoldDB" id="A0A0C4E6Z0"/>
<evidence type="ECO:0000313" key="3">
    <source>
        <dbReference type="EnsemblFungi" id="MAPG_08290T0"/>
    </source>
</evidence>
<accession>A0A0C4E6Z0</accession>
<evidence type="ECO:0000313" key="4">
    <source>
        <dbReference type="Proteomes" id="UP000011715"/>
    </source>
</evidence>
<reference evidence="2" key="2">
    <citation type="submission" date="2010-05" db="EMBL/GenBank/DDBJ databases">
        <title>The Genome Sequence of Magnaporthe poae strain ATCC 64411.</title>
        <authorList>
            <consortium name="The Broad Institute Genome Sequencing Platform"/>
            <consortium name="Broad Institute Genome Sequencing Center for Infectious Disease"/>
            <person name="Ma L.-J."/>
            <person name="Dead R."/>
            <person name="Young S."/>
            <person name="Zeng Q."/>
            <person name="Koehrsen M."/>
            <person name="Alvarado L."/>
            <person name="Berlin A."/>
            <person name="Chapman S.B."/>
            <person name="Chen Z."/>
            <person name="Freedman E."/>
            <person name="Gellesch M."/>
            <person name="Goldberg J."/>
            <person name="Griggs A."/>
            <person name="Gujja S."/>
            <person name="Heilman E.R."/>
            <person name="Heiman D."/>
            <person name="Hepburn T."/>
            <person name="Howarth C."/>
            <person name="Jen D."/>
            <person name="Larson L."/>
            <person name="Mehta T."/>
            <person name="Neiman D."/>
            <person name="Pearson M."/>
            <person name="Roberts A."/>
            <person name="Saif S."/>
            <person name="Shea T."/>
            <person name="Shenoy N."/>
            <person name="Sisk P."/>
            <person name="Stolte C."/>
            <person name="Sykes S."/>
            <person name="Walk T."/>
            <person name="White J."/>
            <person name="Yandava C."/>
            <person name="Haas B."/>
            <person name="Nusbaum C."/>
            <person name="Birren B."/>
        </authorList>
    </citation>
    <scope>NUCLEOTIDE SEQUENCE</scope>
    <source>
        <strain evidence="2">ATCC 64411</strain>
    </source>
</reference>